<keyword evidence="2" id="KW-1185">Reference proteome</keyword>
<evidence type="ECO:0000313" key="1">
    <source>
        <dbReference type="EMBL" id="GAA4414429.1"/>
    </source>
</evidence>
<proteinExistence type="predicted"/>
<dbReference type="Proteomes" id="UP001500936">
    <property type="component" value="Unassembled WGS sequence"/>
</dbReference>
<dbReference type="RefSeq" id="WP_345270152.1">
    <property type="nucleotide sequence ID" value="NZ_BAABHB010000011.1"/>
</dbReference>
<protein>
    <submittedName>
        <fullName evidence="1">Uncharacterized protein</fullName>
    </submittedName>
</protein>
<gene>
    <name evidence="1" type="ORF">GCM10023187_43920</name>
</gene>
<comment type="caution">
    <text evidence="1">The sequence shown here is derived from an EMBL/GenBank/DDBJ whole genome shotgun (WGS) entry which is preliminary data.</text>
</comment>
<sequence>MVKLAAQAVKAENPGILRVLGGISPIDPFFIRTLQQHGALDELNTVAVYGFPLDWNNGQINE</sequence>
<accession>A0ABP8KSH8</accession>
<reference evidence="2" key="1">
    <citation type="journal article" date="2019" name="Int. J. Syst. Evol. Microbiol.">
        <title>The Global Catalogue of Microorganisms (GCM) 10K type strain sequencing project: providing services to taxonomists for standard genome sequencing and annotation.</title>
        <authorList>
            <consortium name="The Broad Institute Genomics Platform"/>
            <consortium name="The Broad Institute Genome Sequencing Center for Infectious Disease"/>
            <person name="Wu L."/>
            <person name="Ma J."/>
        </authorList>
    </citation>
    <scope>NUCLEOTIDE SEQUENCE [LARGE SCALE GENOMIC DNA]</scope>
    <source>
        <strain evidence="2">JCM 17925</strain>
    </source>
</reference>
<evidence type="ECO:0000313" key="2">
    <source>
        <dbReference type="Proteomes" id="UP001500936"/>
    </source>
</evidence>
<name>A0ABP8KSH8_9BACT</name>
<dbReference type="EMBL" id="BAABHB010000011">
    <property type="protein sequence ID" value="GAA4414429.1"/>
    <property type="molecule type" value="Genomic_DNA"/>
</dbReference>
<organism evidence="1 2">
    <name type="scientific">Nibrella viscosa</name>
    <dbReference type="NCBI Taxonomy" id="1084524"/>
    <lineage>
        <taxon>Bacteria</taxon>
        <taxon>Pseudomonadati</taxon>
        <taxon>Bacteroidota</taxon>
        <taxon>Cytophagia</taxon>
        <taxon>Cytophagales</taxon>
        <taxon>Spirosomataceae</taxon>
        <taxon>Nibrella</taxon>
    </lineage>
</organism>